<accession>A0AAD2Q316</accession>
<evidence type="ECO:0000313" key="2">
    <source>
        <dbReference type="Proteomes" id="UP001295794"/>
    </source>
</evidence>
<gene>
    <name evidence="1" type="ORF">MYCIT1_LOCUS15081</name>
</gene>
<protein>
    <submittedName>
        <fullName evidence="1">Uncharacterized protein</fullName>
    </submittedName>
</protein>
<organism evidence="1 2">
    <name type="scientific">Mycena citricolor</name>
    <dbReference type="NCBI Taxonomy" id="2018698"/>
    <lineage>
        <taxon>Eukaryota</taxon>
        <taxon>Fungi</taxon>
        <taxon>Dikarya</taxon>
        <taxon>Basidiomycota</taxon>
        <taxon>Agaricomycotina</taxon>
        <taxon>Agaricomycetes</taxon>
        <taxon>Agaricomycetidae</taxon>
        <taxon>Agaricales</taxon>
        <taxon>Marasmiineae</taxon>
        <taxon>Mycenaceae</taxon>
        <taxon>Mycena</taxon>
    </lineage>
</organism>
<dbReference type="AlphaFoldDB" id="A0AAD2Q316"/>
<keyword evidence="2" id="KW-1185">Reference proteome</keyword>
<comment type="caution">
    <text evidence="1">The sequence shown here is derived from an EMBL/GenBank/DDBJ whole genome shotgun (WGS) entry which is preliminary data.</text>
</comment>
<name>A0AAD2Q316_9AGAR</name>
<dbReference type="EMBL" id="CAVNYO010000168">
    <property type="protein sequence ID" value="CAK5270566.1"/>
    <property type="molecule type" value="Genomic_DNA"/>
</dbReference>
<sequence length="85" mass="9745">MLLVLFSCAGRRSLSYLYLVNEAISLISKPEEFTRRRCSHRLICATTHGPVRLCLLRQSCPPSKAHIRHVPLRLRVAEIDQVAFE</sequence>
<proteinExistence type="predicted"/>
<dbReference type="Proteomes" id="UP001295794">
    <property type="component" value="Unassembled WGS sequence"/>
</dbReference>
<reference evidence="1" key="1">
    <citation type="submission" date="2023-11" db="EMBL/GenBank/DDBJ databases">
        <authorList>
            <person name="De Vega J J."/>
            <person name="De Vega J J."/>
        </authorList>
    </citation>
    <scope>NUCLEOTIDE SEQUENCE</scope>
</reference>
<evidence type="ECO:0000313" key="1">
    <source>
        <dbReference type="EMBL" id="CAK5270566.1"/>
    </source>
</evidence>